<dbReference type="EMBL" id="JAAKFY010000004">
    <property type="protein sequence ID" value="KAF3858799.1"/>
    <property type="molecule type" value="Genomic_DNA"/>
</dbReference>
<name>A0A7J5ZCN8_DISMA</name>
<evidence type="ECO:0000256" key="1">
    <source>
        <dbReference type="SAM" id="MobiDB-lite"/>
    </source>
</evidence>
<feature type="non-terminal residue" evidence="2">
    <location>
        <position position="181"/>
    </location>
</feature>
<dbReference type="AlphaFoldDB" id="A0A7J5ZCN8"/>
<sequence>MNKFSLPISRATHSRTAIRAPVLRPAGRKTASAEQASSEPPAPQEHTLMVRVEVLLWAGYPLSSTTTGRTYTSCSRRWKPERRVTMPAVLSGNQQMGINNNTAGSEHTITIWLLAVLKHIHGRDNKKCDIHARNKSTSGKITKLSHHRSPGLIKHSPPSCILESKFLQVEDLTHLSQPHLE</sequence>
<reference evidence="2 3" key="1">
    <citation type="submission" date="2020-03" db="EMBL/GenBank/DDBJ databases">
        <title>Dissostichus mawsoni Genome sequencing and assembly.</title>
        <authorList>
            <person name="Park H."/>
        </authorList>
    </citation>
    <scope>NUCLEOTIDE SEQUENCE [LARGE SCALE GENOMIC DNA]</scope>
    <source>
        <strain evidence="2">DM0001</strain>
        <tissue evidence="2">Muscle</tissue>
    </source>
</reference>
<dbReference type="Proteomes" id="UP000518266">
    <property type="component" value="Unassembled WGS sequence"/>
</dbReference>
<dbReference type="OrthoDB" id="10628042at2759"/>
<feature type="region of interest" description="Disordered" evidence="1">
    <location>
        <begin position="15"/>
        <end position="45"/>
    </location>
</feature>
<keyword evidence="3" id="KW-1185">Reference proteome</keyword>
<organism evidence="2 3">
    <name type="scientific">Dissostichus mawsoni</name>
    <name type="common">Antarctic cod</name>
    <dbReference type="NCBI Taxonomy" id="36200"/>
    <lineage>
        <taxon>Eukaryota</taxon>
        <taxon>Metazoa</taxon>
        <taxon>Chordata</taxon>
        <taxon>Craniata</taxon>
        <taxon>Vertebrata</taxon>
        <taxon>Euteleostomi</taxon>
        <taxon>Actinopterygii</taxon>
        <taxon>Neopterygii</taxon>
        <taxon>Teleostei</taxon>
        <taxon>Neoteleostei</taxon>
        <taxon>Acanthomorphata</taxon>
        <taxon>Eupercaria</taxon>
        <taxon>Perciformes</taxon>
        <taxon>Notothenioidei</taxon>
        <taxon>Nototheniidae</taxon>
        <taxon>Dissostichus</taxon>
    </lineage>
</organism>
<proteinExistence type="predicted"/>
<evidence type="ECO:0000313" key="3">
    <source>
        <dbReference type="Proteomes" id="UP000518266"/>
    </source>
</evidence>
<comment type="caution">
    <text evidence="2">The sequence shown here is derived from an EMBL/GenBank/DDBJ whole genome shotgun (WGS) entry which is preliminary data.</text>
</comment>
<accession>A0A7J5ZCN8</accession>
<protein>
    <submittedName>
        <fullName evidence="2">Uncharacterized protein</fullName>
    </submittedName>
</protein>
<evidence type="ECO:0000313" key="2">
    <source>
        <dbReference type="EMBL" id="KAF3858799.1"/>
    </source>
</evidence>
<gene>
    <name evidence="2" type="ORF">F7725_012000</name>
</gene>